<dbReference type="RefSeq" id="WP_204734047.1">
    <property type="nucleotide sequence ID" value="NZ_JAVDWE010000007.1"/>
</dbReference>
<accession>A0ABU1VC84</accession>
<dbReference type="Proteomes" id="UP001265550">
    <property type="component" value="Unassembled WGS sequence"/>
</dbReference>
<protein>
    <recommendedName>
        <fullName evidence="3">Phosphoglycerate mutase</fullName>
    </recommendedName>
</protein>
<name>A0ABU1VC84_9BURK</name>
<proteinExistence type="predicted"/>
<evidence type="ECO:0000313" key="1">
    <source>
        <dbReference type="EMBL" id="MDR7095052.1"/>
    </source>
</evidence>
<dbReference type="EMBL" id="JAVDWE010000007">
    <property type="protein sequence ID" value="MDR7095052.1"/>
    <property type="molecule type" value="Genomic_DNA"/>
</dbReference>
<sequence>MPVPPTASEPSSHLLVPFASASDPACRAALPGLVLPQLTALLGELIPVYTDAGDDHSLSPPHERALAQAIGLLRADGCPFGDGLIPWAAAEGAQPDRPQAWFTPCHFQVGMEQVTLLPGDQLDLADGHARALFDALAPYCAEDGIVLSYTSAARWHAQGEPLRDIACASLDRVGGRSVEAWMAESAANPSGGRLLKRLQSEAQMLFYSHPVHDAREVARLHPVNGFWVSGAGALGHPPALRPRPTMPDGLRHAALKADWPAWQRAWTALDANEIAQWRARARRGEPITLTLCGERTAQRFTNAPQGTGARLGRMFKNLLGQPPAWKTLETL</sequence>
<evidence type="ECO:0000313" key="2">
    <source>
        <dbReference type="Proteomes" id="UP001265550"/>
    </source>
</evidence>
<reference evidence="1 2" key="1">
    <citation type="submission" date="2023-07" db="EMBL/GenBank/DDBJ databases">
        <title>Sorghum-associated microbial communities from plants grown in Nebraska, USA.</title>
        <authorList>
            <person name="Schachtman D."/>
        </authorList>
    </citation>
    <scope>NUCLEOTIDE SEQUENCE [LARGE SCALE GENOMIC DNA]</scope>
    <source>
        <strain evidence="1 2">BE240</strain>
    </source>
</reference>
<evidence type="ECO:0008006" key="3">
    <source>
        <dbReference type="Google" id="ProtNLM"/>
    </source>
</evidence>
<comment type="caution">
    <text evidence="1">The sequence shown here is derived from an EMBL/GenBank/DDBJ whole genome shotgun (WGS) entry which is preliminary data.</text>
</comment>
<keyword evidence="2" id="KW-1185">Reference proteome</keyword>
<organism evidence="1 2">
    <name type="scientific">Hydrogenophaga laconesensis</name>
    <dbReference type="NCBI Taxonomy" id="1805971"/>
    <lineage>
        <taxon>Bacteria</taxon>
        <taxon>Pseudomonadati</taxon>
        <taxon>Pseudomonadota</taxon>
        <taxon>Betaproteobacteria</taxon>
        <taxon>Burkholderiales</taxon>
        <taxon>Comamonadaceae</taxon>
        <taxon>Hydrogenophaga</taxon>
    </lineage>
</organism>
<gene>
    <name evidence="1" type="ORF">J2X09_002796</name>
</gene>